<dbReference type="InterPro" id="IPR014729">
    <property type="entry name" value="Rossmann-like_a/b/a_fold"/>
</dbReference>
<dbReference type="STRING" id="229535.A0A0M9WAA7"/>
<dbReference type="Pfam" id="PF00733">
    <property type="entry name" value="Asn_synthase"/>
    <property type="match status" value="1"/>
</dbReference>
<accession>A0A0M9WAA7</accession>
<comment type="pathway">
    <text evidence="6">Amino-acid biosynthesis.</text>
</comment>
<dbReference type="Gene3D" id="3.40.50.620">
    <property type="entry name" value="HUPs"/>
    <property type="match status" value="2"/>
</dbReference>
<dbReference type="GO" id="GO:0005524">
    <property type="term" value="F:ATP binding"/>
    <property type="evidence" value="ECO:0007669"/>
    <property type="project" value="UniProtKB-KW"/>
</dbReference>
<comment type="catalytic activity">
    <reaction evidence="7">
        <text>L-aspartate + L-glutamine + ATP + H2O = L-asparagine + L-glutamate + AMP + diphosphate + H(+)</text>
        <dbReference type="Rhea" id="RHEA:12228"/>
        <dbReference type="ChEBI" id="CHEBI:15377"/>
        <dbReference type="ChEBI" id="CHEBI:15378"/>
        <dbReference type="ChEBI" id="CHEBI:29985"/>
        <dbReference type="ChEBI" id="CHEBI:29991"/>
        <dbReference type="ChEBI" id="CHEBI:30616"/>
        <dbReference type="ChEBI" id="CHEBI:33019"/>
        <dbReference type="ChEBI" id="CHEBI:58048"/>
        <dbReference type="ChEBI" id="CHEBI:58359"/>
        <dbReference type="ChEBI" id="CHEBI:456215"/>
        <dbReference type="EC" id="6.3.5.4"/>
    </reaction>
</comment>
<dbReference type="InterPro" id="IPR006426">
    <property type="entry name" value="Asn_synth_AEB"/>
</dbReference>
<evidence type="ECO:0000256" key="7">
    <source>
        <dbReference type="ARBA" id="ARBA00048741"/>
    </source>
</evidence>
<evidence type="ECO:0000256" key="1">
    <source>
        <dbReference type="ARBA" id="ARBA00012737"/>
    </source>
</evidence>
<dbReference type="Proteomes" id="UP000037696">
    <property type="component" value="Unassembled WGS sequence"/>
</dbReference>
<evidence type="ECO:0000256" key="2">
    <source>
        <dbReference type="ARBA" id="ARBA00022605"/>
    </source>
</evidence>
<feature type="domain" description="Asparagine synthetase" evidence="9">
    <location>
        <begin position="22"/>
        <end position="411"/>
    </location>
</feature>
<dbReference type="EC" id="6.3.5.4" evidence="1"/>
<dbReference type="InterPro" id="IPR001962">
    <property type="entry name" value="Asn_synthase"/>
</dbReference>
<protein>
    <recommendedName>
        <fullName evidence="1">asparagine synthase (glutamine-hydrolyzing)</fullName>
        <ecNumber evidence="1">6.3.5.4</ecNumber>
    </recommendedName>
</protein>
<evidence type="ECO:0000256" key="3">
    <source>
        <dbReference type="ARBA" id="ARBA00022741"/>
    </source>
</evidence>
<evidence type="ECO:0000313" key="10">
    <source>
        <dbReference type="EMBL" id="KOS37075.1"/>
    </source>
</evidence>
<sequence>MLRYSNLCTREVRTEEEMIQGVRDRILDAVRVRCRADVPVGITLSGGLDSSTVAGMVAHLIKEGTKLGSNSDPTPSTMKCFTVQFDETSGVDESPIAKRTAEMLGVDFHPVKVDESALAQRFEDAIWYSETPLPDVNGAVRLALAEAVHASGIKVVLTGEGCDEQFAGYPSFRADYLSKVDHSWPASDFDPSEREEALVKAIQDAAKGEFGERSTKIPAAIKRQLKNIATAGPMERVGDLPFSKWTDIYEPELSEARLVEGLNGIVREAMQKKWHPLHTGEYLSTKLFMAQFILRCIGDNMDMVSQVESRCPLIDHHVTEYANGLPPSLKLKYNPAEKTWREKSILREAAKPFITEEIYNRVKKPFLGPRRFLAGGPLHQVLTRLVNKKNVESLGFVDWDLAQDAMDKSFSTDDSFAFRRILCIAQFIVLGQRFGVRTAASHPN</sequence>
<dbReference type="EMBL" id="LHQQ01000357">
    <property type="protein sequence ID" value="KOS37075.1"/>
    <property type="molecule type" value="Genomic_DNA"/>
</dbReference>
<name>A0A0M9WAA7_9EURO</name>
<keyword evidence="3" id="KW-0547">Nucleotide-binding</keyword>
<dbReference type="GO" id="GO:0004066">
    <property type="term" value="F:asparagine synthase (glutamine-hydrolyzing) activity"/>
    <property type="evidence" value="ECO:0007669"/>
    <property type="project" value="UniProtKB-EC"/>
</dbReference>
<dbReference type="GO" id="GO:0005829">
    <property type="term" value="C:cytosol"/>
    <property type="evidence" value="ECO:0007669"/>
    <property type="project" value="TreeGrafter"/>
</dbReference>
<feature type="site" description="Important for beta-aspartyl-AMP intermediate formation" evidence="8">
    <location>
        <position position="160"/>
    </location>
</feature>
<reference evidence="10 11" key="1">
    <citation type="submission" date="2015-08" db="EMBL/GenBank/DDBJ databases">
        <title>Genome sequencing of Penicillium nordicum.</title>
        <authorList>
            <person name="Nguyen H.D."/>
            <person name="Seifert K.A."/>
        </authorList>
    </citation>
    <scope>NUCLEOTIDE SEQUENCE [LARGE SCALE GENOMIC DNA]</scope>
    <source>
        <strain evidence="10 11">DAOMC 185683</strain>
    </source>
</reference>
<keyword evidence="2" id="KW-0028">Amino-acid biosynthesis</keyword>
<dbReference type="InterPro" id="IPR050795">
    <property type="entry name" value="Asn_Synthetase"/>
</dbReference>
<evidence type="ECO:0000256" key="5">
    <source>
        <dbReference type="ARBA" id="ARBA00022888"/>
    </source>
</evidence>
<proteinExistence type="predicted"/>
<dbReference type="AlphaFoldDB" id="A0A0M9WAA7"/>
<evidence type="ECO:0000256" key="4">
    <source>
        <dbReference type="ARBA" id="ARBA00022840"/>
    </source>
</evidence>
<evidence type="ECO:0000256" key="8">
    <source>
        <dbReference type="PIRSR" id="PIRSR001589-3"/>
    </source>
</evidence>
<dbReference type="PANTHER" id="PTHR11772:SF17">
    <property type="entry name" value="ASPARAGINE SYNTHETASE (EUROFUNG)"/>
    <property type="match status" value="1"/>
</dbReference>
<dbReference type="SUPFAM" id="SSF52402">
    <property type="entry name" value="Adenine nucleotide alpha hydrolases-like"/>
    <property type="match status" value="1"/>
</dbReference>
<evidence type="ECO:0000313" key="11">
    <source>
        <dbReference type="Proteomes" id="UP000037696"/>
    </source>
</evidence>
<keyword evidence="4" id="KW-0067">ATP-binding</keyword>
<evidence type="ECO:0000256" key="6">
    <source>
        <dbReference type="ARBA" id="ARBA00029440"/>
    </source>
</evidence>
<dbReference type="PIRSF" id="PIRSF001589">
    <property type="entry name" value="Asn_synthetase_glu-h"/>
    <property type="match status" value="1"/>
</dbReference>
<organism evidence="10 11">
    <name type="scientific">Penicillium nordicum</name>
    <dbReference type="NCBI Taxonomy" id="229535"/>
    <lineage>
        <taxon>Eukaryota</taxon>
        <taxon>Fungi</taxon>
        <taxon>Dikarya</taxon>
        <taxon>Ascomycota</taxon>
        <taxon>Pezizomycotina</taxon>
        <taxon>Eurotiomycetes</taxon>
        <taxon>Eurotiomycetidae</taxon>
        <taxon>Eurotiales</taxon>
        <taxon>Aspergillaceae</taxon>
        <taxon>Penicillium</taxon>
    </lineage>
</organism>
<keyword evidence="5" id="KW-0061">Asparagine biosynthesis</keyword>
<dbReference type="OrthoDB" id="409189at2759"/>
<dbReference type="PANTHER" id="PTHR11772">
    <property type="entry name" value="ASPARAGINE SYNTHETASE"/>
    <property type="match status" value="1"/>
</dbReference>
<dbReference type="CDD" id="cd01991">
    <property type="entry name" value="Asn_synthase_B_C"/>
    <property type="match status" value="1"/>
</dbReference>
<keyword evidence="11" id="KW-1185">Reference proteome</keyword>
<comment type="caution">
    <text evidence="10">The sequence shown here is derived from an EMBL/GenBank/DDBJ whole genome shotgun (WGS) entry which is preliminary data.</text>
</comment>
<evidence type="ECO:0000259" key="9">
    <source>
        <dbReference type="Pfam" id="PF00733"/>
    </source>
</evidence>
<dbReference type="GO" id="GO:0006529">
    <property type="term" value="P:asparagine biosynthetic process"/>
    <property type="evidence" value="ECO:0007669"/>
    <property type="project" value="UniProtKB-KW"/>
</dbReference>
<gene>
    <name evidence="10" type="ORF">ACN38_g12151</name>
</gene>